<keyword evidence="3" id="KW-1185">Reference proteome</keyword>
<accession>A0A7J5Z7A5</accession>
<evidence type="ECO:0000313" key="2">
    <source>
        <dbReference type="EMBL" id="KAF3856597.1"/>
    </source>
</evidence>
<protein>
    <submittedName>
        <fullName evidence="2">Uncharacterized protein</fullName>
    </submittedName>
</protein>
<evidence type="ECO:0000313" key="3">
    <source>
        <dbReference type="Proteomes" id="UP000518266"/>
    </source>
</evidence>
<comment type="caution">
    <text evidence="2">The sequence shown here is derived from an EMBL/GenBank/DDBJ whole genome shotgun (WGS) entry which is preliminary data.</text>
</comment>
<dbReference type="AlphaFoldDB" id="A0A7J5Z7A5"/>
<evidence type="ECO:0000256" key="1">
    <source>
        <dbReference type="SAM" id="MobiDB-lite"/>
    </source>
</evidence>
<reference evidence="2 3" key="1">
    <citation type="submission" date="2020-03" db="EMBL/GenBank/DDBJ databases">
        <title>Dissostichus mawsoni Genome sequencing and assembly.</title>
        <authorList>
            <person name="Park H."/>
        </authorList>
    </citation>
    <scope>NUCLEOTIDE SEQUENCE [LARGE SCALE GENOMIC DNA]</scope>
    <source>
        <strain evidence="2">DM0001</strain>
        <tissue evidence="2">Muscle</tissue>
    </source>
</reference>
<organism evidence="2 3">
    <name type="scientific">Dissostichus mawsoni</name>
    <name type="common">Antarctic cod</name>
    <dbReference type="NCBI Taxonomy" id="36200"/>
    <lineage>
        <taxon>Eukaryota</taxon>
        <taxon>Metazoa</taxon>
        <taxon>Chordata</taxon>
        <taxon>Craniata</taxon>
        <taxon>Vertebrata</taxon>
        <taxon>Euteleostomi</taxon>
        <taxon>Actinopterygii</taxon>
        <taxon>Neopterygii</taxon>
        <taxon>Teleostei</taxon>
        <taxon>Neoteleostei</taxon>
        <taxon>Acanthomorphata</taxon>
        <taxon>Eupercaria</taxon>
        <taxon>Perciformes</taxon>
        <taxon>Notothenioidei</taxon>
        <taxon>Nototheniidae</taxon>
        <taxon>Dissostichus</taxon>
    </lineage>
</organism>
<dbReference type="Proteomes" id="UP000518266">
    <property type="component" value="Unassembled WGS sequence"/>
</dbReference>
<dbReference type="EMBL" id="JAAKFY010000006">
    <property type="protein sequence ID" value="KAF3856597.1"/>
    <property type="molecule type" value="Genomic_DNA"/>
</dbReference>
<feature type="compositionally biased region" description="Polar residues" evidence="1">
    <location>
        <begin position="106"/>
        <end position="115"/>
    </location>
</feature>
<name>A0A7J5Z7A5_DISMA</name>
<proteinExistence type="predicted"/>
<feature type="region of interest" description="Disordered" evidence="1">
    <location>
        <begin position="106"/>
        <end position="129"/>
    </location>
</feature>
<sequence>MGGMERRCGGGGGFIDPLFLCFPVLVARLEGTEQAESRVERSKRDGGRWGKSAWLAFVLQMSMLPWPCGYSLPSRLTAYSGQRGCNLKELPQVCPQNAVLRPVNVTQPGALSSSDSTERQRGGKRGKRETEPELELVGFLCSGGLFVKAVLRNPISLSLLIYLSDWQHGPEANQEERCRSVSYKLTEPEVSMPEVCNDTLSGASENHPLRHRAINHADSSNCWCDSLAWHESAPSRPLCLQACWVERRGEELWLQHCHLQSDT</sequence>
<gene>
    <name evidence="2" type="ORF">F7725_017320</name>
</gene>